<reference evidence="3 4" key="1">
    <citation type="journal article" date="2010" name="Nature">
        <title>Genome sequencing and analysis of the model grass Brachypodium distachyon.</title>
        <authorList>
            <consortium name="International Brachypodium Initiative"/>
        </authorList>
    </citation>
    <scope>NUCLEOTIDE SEQUENCE [LARGE SCALE GENOMIC DNA]</scope>
    <source>
        <strain evidence="3">Bd21</strain>
        <strain evidence="4">cv. Bd21</strain>
    </source>
</reference>
<feature type="region of interest" description="Disordered" evidence="1">
    <location>
        <begin position="99"/>
        <end position="134"/>
    </location>
</feature>
<dbReference type="EMBL" id="CM000881">
    <property type="protein sequence ID" value="PNT73347.1"/>
    <property type="molecule type" value="Genomic_DNA"/>
</dbReference>
<proteinExistence type="predicted"/>
<name>A0A2K2DGD3_BRADI</name>
<keyword evidence="2" id="KW-0472">Membrane</keyword>
<dbReference type="PANTHER" id="PTHR33429">
    <property type="entry name" value="OS02G0708000 PROTEIN-RELATED"/>
    <property type="match status" value="1"/>
</dbReference>
<keyword evidence="2" id="KW-1133">Transmembrane helix</keyword>
<evidence type="ECO:0000256" key="2">
    <source>
        <dbReference type="SAM" id="Phobius"/>
    </source>
</evidence>
<gene>
    <name evidence="4" type="primary">LOC106866174</name>
    <name evidence="3" type="ORF">BRADI_2g57334v3</name>
</gene>
<dbReference type="PANTHER" id="PTHR33429:SF2">
    <property type="entry name" value="OS01G0888850 PROTEIN"/>
    <property type="match status" value="1"/>
</dbReference>
<protein>
    <submittedName>
        <fullName evidence="3 4">Uncharacterized protein</fullName>
    </submittedName>
</protein>
<dbReference type="EnsemblPlants" id="PNT73347">
    <property type="protein sequence ID" value="PNT73347"/>
    <property type="gene ID" value="BRADI_2g57334v3"/>
</dbReference>
<feature type="transmembrane region" description="Helical" evidence="2">
    <location>
        <begin position="38"/>
        <end position="60"/>
    </location>
</feature>
<organism evidence="3">
    <name type="scientific">Brachypodium distachyon</name>
    <name type="common">Purple false brome</name>
    <name type="synonym">Trachynia distachya</name>
    <dbReference type="NCBI Taxonomy" id="15368"/>
    <lineage>
        <taxon>Eukaryota</taxon>
        <taxon>Viridiplantae</taxon>
        <taxon>Streptophyta</taxon>
        <taxon>Embryophyta</taxon>
        <taxon>Tracheophyta</taxon>
        <taxon>Spermatophyta</taxon>
        <taxon>Magnoliopsida</taxon>
        <taxon>Liliopsida</taxon>
        <taxon>Poales</taxon>
        <taxon>Poaceae</taxon>
        <taxon>BOP clade</taxon>
        <taxon>Pooideae</taxon>
        <taxon>Stipodae</taxon>
        <taxon>Brachypodieae</taxon>
        <taxon>Brachypodium</taxon>
    </lineage>
</organism>
<accession>A0A2K2DGD3</accession>
<dbReference type="EnsemblPlants" id="PNT73346">
    <property type="protein sequence ID" value="PNT73346"/>
    <property type="gene ID" value="BRADI_2g57334v3"/>
</dbReference>
<evidence type="ECO:0000313" key="4">
    <source>
        <dbReference type="EnsemblPlants" id="PNT73346"/>
    </source>
</evidence>
<evidence type="ECO:0000256" key="1">
    <source>
        <dbReference type="SAM" id="MobiDB-lite"/>
    </source>
</evidence>
<dbReference type="Gramene" id="PNT73347">
    <property type="protein sequence ID" value="PNT73347"/>
    <property type="gene ID" value="BRADI_2g57334v3"/>
</dbReference>
<keyword evidence="2" id="KW-0812">Transmembrane</keyword>
<keyword evidence="5" id="KW-1185">Reference proteome</keyword>
<dbReference type="AlphaFoldDB" id="A0A2K2DGD3"/>
<feature type="compositionally biased region" description="Low complexity" evidence="1">
    <location>
        <begin position="99"/>
        <end position="113"/>
    </location>
</feature>
<dbReference type="EMBL" id="CM000881">
    <property type="protein sequence ID" value="PNT73346.1"/>
    <property type="molecule type" value="Genomic_DNA"/>
</dbReference>
<dbReference type="RefSeq" id="XP_014754413.1">
    <property type="nucleotide sequence ID" value="XM_014898927.2"/>
</dbReference>
<evidence type="ECO:0000313" key="3">
    <source>
        <dbReference type="EMBL" id="PNT73346.1"/>
    </source>
</evidence>
<reference evidence="3" key="2">
    <citation type="submission" date="2017-06" db="EMBL/GenBank/DDBJ databases">
        <title>WGS assembly of Brachypodium distachyon.</title>
        <authorList>
            <consortium name="The International Brachypodium Initiative"/>
            <person name="Lucas S."/>
            <person name="Harmon-Smith M."/>
            <person name="Lail K."/>
            <person name="Tice H."/>
            <person name="Grimwood J."/>
            <person name="Bruce D."/>
            <person name="Barry K."/>
            <person name="Shu S."/>
            <person name="Lindquist E."/>
            <person name="Wang M."/>
            <person name="Pitluck S."/>
            <person name="Vogel J.P."/>
            <person name="Garvin D.F."/>
            <person name="Mockler T.C."/>
            <person name="Schmutz J."/>
            <person name="Rokhsar D."/>
            <person name="Bevan M.W."/>
        </authorList>
    </citation>
    <scope>NUCLEOTIDE SEQUENCE</scope>
    <source>
        <strain evidence="3">Bd21</strain>
    </source>
</reference>
<evidence type="ECO:0000313" key="5">
    <source>
        <dbReference type="Proteomes" id="UP000008810"/>
    </source>
</evidence>
<dbReference type="GeneID" id="106866174"/>
<reference evidence="4" key="3">
    <citation type="submission" date="2018-08" db="UniProtKB">
        <authorList>
            <consortium name="EnsemblPlants"/>
        </authorList>
    </citation>
    <scope>IDENTIFICATION</scope>
    <source>
        <strain evidence="4">cv. Bd21</strain>
    </source>
</reference>
<dbReference type="Gramene" id="PNT73346">
    <property type="protein sequence ID" value="PNT73346"/>
    <property type="gene ID" value="BRADI_2g57334v3"/>
</dbReference>
<dbReference type="Proteomes" id="UP000008810">
    <property type="component" value="Chromosome 2"/>
</dbReference>
<sequence length="134" mass="12735">MSALIPPPPAFPPPQIMVPAAYGGADGTTAAKGSYGPVIAMLAVLAVLAAAAVAVGRLCFGRRGLGQAGGGGGHDLEAWVERKCGTCVGAGMFSSTGPAAAAGVEEGDAAAAVQPPEGEEGTERGEGSGSGGAS</sequence>
<dbReference type="STRING" id="15368.A0A2K2DGD3"/>
<dbReference type="KEGG" id="bdi:106866174"/>